<organism evidence="1 2">
    <name type="scientific">Macleaya cordata</name>
    <name type="common">Five-seeded plume-poppy</name>
    <name type="synonym">Bocconia cordata</name>
    <dbReference type="NCBI Taxonomy" id="56857"/>
    <lineage>
        <taxon>Eukaryota</taxon>
        <taxon>Viridiplantae</taxon>
        <taxon>Streptophyta</taxon>
        <taxon>Embryophyta</taxon>
        <taxon>Tracheophyta</taxon>
        <taxon>Spermatophyta</taxon>
        <taxon>Magnoliopsida</taxon>
        <taxon>Ranunculales</taxon>
        <taxon>Papaveraceae</taxon>
        <taxon>Papaveroideae</taxon>
        <taxon>Macleaya</taxon>
    </lineage>
</organism>
<dbReference type="OrthoDB" id="1938246at2759"/>
<accession>A0A200R6R5</accession>
<comment type="caution">
    <text evidence="1">The sequence shown here is derived from an EMBL/GenBank/DDBJ whole genome shotgun (WGS) entry which is preliminary data.</text>
</comment>
<protein>
    <submittedName>
        <fullName evidence="1">Uncharacterized protein</fullName>
    </submittedName>
</protein>
<gene>
    <name evidence="1" type="ORF">BVC80_1833g95</name>
</gene>
<reference evidence="1 2" key="1">
    <citation type="journal article" date="2017" name="Mol. Plant">
        <title>The Genome of Medicinal Plant Macleaya cordata Provides New Insights into Benzylisoquinoline Alkaloids Metabolism.</title>
        <authorList>
            <person name="Liu X."/>
            <person name="Liu Y."/>
            <person name="Huang P."/>
            <person name="Ma Y."/>
            <person name="Qing Z."/>
            <person name="Tang Q."/>
            <person name="Cao H."/>
            <person name="Cheng P."/>
            <person name="Zheng Y."/>
            <person name="Yuan Z."/>
            <person name="Zhou Y."/>
            <person name="Liu J."/>
            <person name="Tang Z."/>
            <person name="Zhuo Y."/>
            <person name="Zhang Y."/>
            <person name="Yu L."/>
            <person name="Huang J."/>
            <person name="Yang P."/>
            <person name="Peng Q."/>
            <person name="Zhang J."/>
            <person name="Jiang W."/>
            <person name="Zhang Z."/>
            <person name="Lin K."/>
            <person name="Ro D.K."/>
            <person name="Chen X."/>
            <person name="Xiong X."/>
            <person name="Shang Y."/>
            <person name="Huang S."/>
            <person name="Zeng J."/>
        </authorList>
    </citation>
    <scope>NUCLEOTIDE SEQUENCE [LARGE SCALE GENOMIC DNA]</scope>
    <source>
        <strain evidence="2">cv. BLH2017</strain>
        <tissue evidence="1">Root</tissue>
    </source>
</reference>
<keyword evidence="2" id="KW-1185">Reference proteome</keyword>
<name>A0A200R6R5_MACCD</name>
<dbReference type="InParanoid" id="A0A200R6R5"/>
<dbReference type="EMBL" id="MVGT01000436">
    <property type="protein sequence ID" value="OVA18427.1"/>
    <property type="molecule type" value="Genomic_DNA"/>
</dbReference>
<sequence length="76" mass="9007">MSEINNLVMIVRNAWRLVEEPESLWGRALKAKYFKDSDFINSKCPKSASWAWKCLHTIKEKIKPIHYVDCGGWKFY</sequence>
<proteinExistence type="predicted"/>
<evidence type="ECO:0000313" key="2">
    <source>
        <dbReference type="Proteomes" id="UP000195402"/>
    </source>
</evidence>
<dbReference type="Proteomes" id="UP000195402">
    <property type="component" value="Unassembled WGS sequence"/>
</dbReference>
<evidence type="ECO:0000313" key="1">
    <source>
        <dbReference type="EMBL" id="OVA18427.1"/>
    </source>
</evidence>
<dbReference type="AlphaFoldDB" id="A0A200R6R5"/>